<organism evidence="1 2">
    <name type="scientific">Mycena pura</name>
    <dbReference type="NCBI Taxonomy" id="153505"/>
    <lineage>
        <taxon>Eukaryota</taxon>
        <taxon>Fungi</taxon>
        <taxon>Dikarya</taxon>
        <taxon>Basidiomycota</taxon>
        <taxon>Agaricomycotina</taxon>
        <taxon>Agaricomycetes</taxon>
        <taxon>Agaricomycetidae</taxon>
        <taxon>Agaricales</taxon>
        <taxon>Marasmiineae</taxon>
        <taxon>Mycenaceae</taxon>
        <taxon>Mycena</taxon>
    </lineage>
</organism>
<gene>
    <name evidence="1" type="ORF">GGX14DRAFT_380272</name>
</gene>
<dbReference type="AlphaFoldDB" id="A0AAD6Y1I2"/>
<name>A0AAD6Y1I2_9AGAR</name>
<comment type="caution">
    <text evidence="1">The sequence shown here is derived from an EMBL/GenBank/DDBJ whole genome shotgun (WGS) entry which is preliminary data.</text>
</comment>
<protein>
    <submittedName>
        <fullName evidence="1">Uncharacterized protein</fullName>
    </submittedName>
</protein>
<feature type="non-terminal residue" evidence="1">
    <location>
        <position position="109"/>
    </location>
</feature>
<evidence type="ECO:0000313" key="1">
    <source>
        <dbReference type="EMBL" id="KAJ7192258.1"/>
    </source>
</evidence>
<accession>A0AAD6Y1I2</accession>
<proteinExistence type="predicted"/>
<sequence>ALAAIKVQLEGFTRQLPEFRERGPTKAAYWKKARQSSHANLLGYVVNKMDHMLPNSMTEERTMSTITRMNSKDRPAQQVQTVIDVTKIRQFNRREAQAEVIFPFFVCFH</sequence>
<dbReference type="Proteomes" id="UP001219525">
    <property type="component" value="Unassembled WGS sequence"/>
</dbReference>
<reference evidence="1" key="1">
    <citation type="submission" date="2023-03" db="EMBL/GenBank/DDBJ databases">
        <title>Massive genome expansion in bonnet fungi (Mycena s.s.) driven by repeated elements and novel gene families across ecological guilds.</title>
        <authorList>
            <consortium name="Lawrence Berkeley National Laboratory"/>
            <person name="Harder C.B."/>
            <person name="Miyauchi S."/>
            <person name="Viragh M."/>
            <person name="Kuo A."/>
            <person name="Thoen E."/>
            <person name="Andreopoulos B."/>
            <person name="Lu D."/>
            <person name="Skrede I."/>
            <person name="Drula E."/>
            <person name="Henrissat B."/>
            <person name="Morin E."/>
            <person name="Kohler A."/>
            <person name="Barry K."/>
            <person name="LaButti K."/>
            <person name="Morin E."/>
            <person name="Salamov A."/>
            <person name="Lipzen A."/>
            <person name="Mereny Z."/>
            <person name="Hegedus B."/>
            <person name="Baldrian P."/>
            <person name="Stursova M."/>
            <person name="Weitz H."/>
            <person name="Taylor A."/>
            <person name="Grigoriev I.V."/>
            <person name="Nagy L.G."/>
            <person name="Martin F."/>
            <person name="Kauserud H."/>
        </authorList>
    </citation>
    <scope>NUCLEOTIDE SEQUENCE</scope>
    <source>
        <strain evidence="1">9144</strain>
    </source>
</reference>
<dbReference type="EMBL" id="JARJCW010000122">
    <property type="protein sequence ID" value="KAJ7192258.1"/>
    <property type="molecule type" value="Genomic_DNA"/>
</dbReference>
<evidence type="ECO:0000313" key="2">
    <source>
        <dbReference type="Proteomes" id="UP001219525"/>
    </source>
</evidence>
<keyword evidence="2" id="KW-1185">Reference proteome</keyword>